<evidence type="ECO:0000313" key="3">
    <source>
        <dbReference type="Proteomes" id="UP000241540"/>
    </source>
</evidence>
<dbReference type="EMBL" id="PZHX01000003">
    <property type="protein sequence ID" value="PTK31848.1"/>
    <property type="molecule type" value="Genomic_DNA"/>
</dbReference>
<dbReference type="AlphaFoldDB" id="A0A974QP49"/>
<dbReference type="RefSeq" id="WP_107639934.1">
    <property type="nucleotide sequence ID" value="NZ_PZHX01000003.1"/>
</dbReference>
<reference evidence="2 3" key="1">
    <citation type="journal article" date="2016" name="Front. Microbiol.">
        <title>Comprehensive Phylogenetic Analysis of Bovine Non-aureus Staphylococci Species Based on Whole-Genome Sequencing.</title>
        <authorList>
            <person name="Naushad S."/>
            <person name="Barkema H.W."/>
            <person name="Luby C."/>
            <person name="Condas L.A."/>
            <person name="Nobrega D.B."/>
            <person name="Carson D.A."/>
            <person name="De Buck J."/>
        </authorList>
    </citation>
    <scope>NUCLEOTIDE SEQUENCE [LARGE SCALE GENOMIC DNA]</scope>
    <source>
        <strain evidence="2 3">SNUC 5336</strain>
    </source>
</reference>
<comment type="caution">
    <text evidence="2">The sequence shown here is derived from an EMBL/GenBank/DDBJ whole genome shotgun (WGS) entry which is preliminary data.</text>
</comment>
<protein>
    <recommendedName>
        <fullName evidence="4">DUF4467 domain-containing protein</fullName>
    </recommendedName>
</protein>
<accession>A0A974QP49</accession>
<feature type="signal peptide" evidence="1">
    <location>
        <begin position="1"/>
        <end position="22"/>
    </location>
</feature>
<evidence type="ECO:0000256" key="1">
    <source>
        <dbReference type="SAM" id="SignalP"/>
    </source>
</evidence>
<evidence type="ECO:0008006" key="4">
    <source>
        <dbReference type="Google" id="ProtNLM"/>
    </source>
</evidence>
<name>A0A974QP49_STAHO</name>
<keyword evidence="1" id="KW-0732">Signal</keyword>
<dbReference type="Proteomes" id="UP000241540">
    <property type="component" value="Unassembled WGS sequence"/>
</dbReference>
<feature type="chain" id="PRO_5039556255" description="DUF4467 domain-containing protein" evidence="1">
    <location>
        <begin position="23"/>
        <end position="244"/>
    </location>
</feature>
<evidence type="ECO:0000313" key="2">
    <source>
        <dbReference type="EMBL" id="PTK31848.1"/>
    </source>
</evidence>
<proteinExistence type="predicted"/>
<sequence>MKKVLGIALAAGLLLTACGSNGSPAAKEENVKFGEIMNKGKQVTYAIGTNKAETNTPNKFNPIYCYIFSDNGKITVYHSKKDVKLKDMKDKSYDDILKEAKKENKEHFEESKKDKINDLEAEDADEKALNEVKNLKYKEPKERDLKIDAFEDGTGNHTRKEKFYVTSDGFDGTEYINDTKALNNYYYYIMRSSADTINIYDKNYAYLDNGEYGRDRMYLITEVGKNTKSSELDEPDSKYVKTYE</sequence>
<gene>
    <name evidence="2" type="ORF">BUZ51_01915</name>
</gene>
<dbReference type="PROSITE" id="PS51257">
    <property type="entry name" value="PROKAR_LIPOPROTEIN"/>
    <property type="match status" value="1"/>
</dbReference>
<organism evidence="2 3">
    <name type="scientific">Staphylococcus hominis</name>
    <dbReference type="NCBI Taxonomy" id="1290"/>
    <lineage>
        <taxon>Bacteria</taxon>
        <taxon>Bacillati</taxon>
        <taxon>Bacillota</taxon>
        <taxon>Bacilli</taxon>
        <taxon>Bacillales</taxon>
        <taxon>Staphylococcaceae</taxon>
        <taxon>Staphylococcus</taxon>
    </lineage>
</organism>